<dbReference type="AlphaFoldDB" id="A0A1Z3HGA3"/>
<reference evidence="1 2" key="1">
    <citation type="journal article" date="2016" name="Biochim. Biophys. Acta">
        <title>Characterization of red-shifted phycobilisomes isolated from the chlorophyll f-containing cyanobacterium Halomicronema hongdechloris.</title>
        <authorList>
            <person name="Li Y."/>
            <person name="Lin Y."/>
            <person name="Garvey C.J."/>
            <person name="Birch D."/>
            <person name="Corkery R.W."/>
            <person name="Loughlin P.C."/>
            <person name="Scheer H."/>
            <person name="Willows R.D."/>
            <person name="Chen M."/>
        </authorList>
    </citation>
    <scope>NUCLEOTIDE SEQUENCE [LARGE SCALE GENOMIC DNA]</scope>
    <source>
        <strain evidence="1 2">C2206</strain>
    </source>
</reference>
<keyword evidence="1" id="KW-0378">Hydrolase</keyword>
<dbReference type="EMBL" id="CP021983">
    <property type="protein sequence ID" value="ASC69308.1"/>
    <property type="molecule type" value="Genomic_DNA"/>
</dbReference>
<organism evidence="1 2">
    <name type="scientific">Halomicronema hongdechloris C2206</name>
    <dbReference type="NCBI Taxonomy" id="1641165"/>
    <lineage>
        <taxon>Bacteria</taxon>
        <taxon>Bacillati</taxon>
        <taxon>Cyanobacteriota</taxon>
        <taxon>Cyanophyceae</taxon>
        <taxon>Nodosilineales</taxon>
        <taxon>Nodosilineaceae</taxon>
        <taxon>Halomicronema</taxon>
    </lineage>
</organism>
<dbReference type="InterPro" id="IPR050580">
    <property type="entry name" value="2H_phosphoesterase_YjcG-like"/>
</dbReference>
<dbReference type="PANTHER" id="PTHR40037">
    <property type="entry name" value="PHOSPHOESTERASE YJCG-RELATED"/>
    <property type="match status" value="1"/>
</dbReference>
<dbReference type="Gene3D" id="3.90.1140.10">
    <property type="entry name" value="Cyclic phosphodiesterase"/>
    <property type="match status" value="1"/>
</dbReference>
<dbReference type="EC" id="3.1.-.-" evidence="1"/>
<dbReference type="KEGG" id="hhg:XM38_002350"/>
<evidence type="ECO:0000313" key="1">
    <source>
        <dbReference type="EMBL" id="ASC69308.1"/>
    </source>
</evidence>
<accession>A0A1Z3HGA3</accession>
<dbReference type="RefSeq" id="WP_080810804.1">
    <property type="nucleotide sequence ID" value="NZ_CP021983.2"/>
</dbReference>
<name>A0A1Z3HGA3_9CYAN</name>
<evidence type="ECO:0000313" key="2">
    <source>
        <dbReference type="Proteomes" id="UP000191901"/>
    </source>
</evidence>
<protein>
    <submittedName>
        <fullName evidence="1">Phosphoesterase</fullName>
        <ecNumber evidence="1">3.1.-.-</ecNumber>
    </submittedName>
</protein>
<sequence>MEHQPPIQNSPQPDDTPRWFIALLPPLPLQEQITAIKQEICDRYQSRAALRSPPHITLQPPFRWPLNRYESLLEHLSAIAQEHAPIPIQLSGFGAFPPRVIFIHVAKTPALMASQPAVMQALAERLGISDEKSKRRAFTPHLTVGFRDLTPKAFRQAWPEFRQRSFQAEFVASHLTLLRHDGQRWQIDGNVPFAGVLSPSHGQNTSNSEEN</sequence>
<dbReference type="InterPro" id="IPR009097">
    <property type="entry name" value="Cyclic_Pdiesterase"/>
</dbReference>
<dbReference type="Pfam" id="PF13563">
    <property type="entry name" value="2_5_RNA_ligase2"/>
    <property type="match status" value="1"/>
</dbReference>
<dbReference type="Proteomes" id="UP000191901">
    <property type="component" value="Chromosome"/>
</dbReference>
<dbReference type="GO" id="GO:0016787">
    <property type="term" value="F:hydrolase activity"/>
    <property type="evidence" value="ECO:0007669"/>
    <property type="project" value="UniProtKB-KW"/>
</dbReference>
<proteinExistence type="predicted"/>
<keyword evidence="2" id="KW-1185">Reference proteome</keyword>
<dbReference type="PANTHER" id="PTHR40037:SF1">
    <property type="entry name" value="PHOSPHOESTERASE SAOUHSC_00951-RELATED"/>
    <property type="match status" value="1"/>
</dbReference>
<dbReference type="SUPFAM" id="SSF55144">
    <property type="entry name" value="LigT-like"/>
    <property type="match status" value="1"/>
</dbReference>
<gene>
    <name evidence="1" type="ORF">XM38_002350</name>
</gene>
<dbReference type="OrthoDB" id="1524661at2"/>
<dbReference type="STRING" id="1641165.XM38_15775"/>